<keyword evidence="4" id="KW-0862">Zinc</keyword>
<comment type="caution">
    <text evidence="6">The sequence shown here is derived from an EMBL/GenBank/DDBJ whole genome shotgun (WGS) entry which is preliminary data.</text>
</comment>
<name>A0A8K0KLC3_LADFU</name>
<feature type="non-terminal residue" evidence="6">
    <location>
        <position position="1"/>
    </location>
</feature>
<dbReference type="InterPro" id="IPR012337">
    <property type="entry name" value="RNaseH-like_sf"/>
</dbReference>
<gene>
    <name evidence="6" type="ORF">J437_LFUL016248</name>
</gene>
<dbReference type="GO" id="GO:0008270">
    <property type="term" value="F:zinc ion binding"/>
    <property type="evidence" value="ECO:0007669"/>
    <property type="project" value="UniProtKB-KW"/>
</dbReference>
<evidence type="ECO:0000256" key="1">
    <source>
        <dbReference type="ARBA" id="ARBA00004123"/>
    </source>
</evidence>
<dbReference type="GO" id="GO:0005634">
    <property type="term" value="C:nucleus"/>
    <property type="evidence" value="ECO:0007669"/>
    <property type="project" value="UniProtKB-SubCell"/>
</dbReference>
<proteinExistence type="predicted"/>
<evidence type="ECO:0000313" key="7">
    <source>
        <dbReference type="Proteomes" id="UP000792457"/>
    </source>
</evidence>
<evidence type="ECO:0000256" key="5">
    <source>
        <dbReference type="ARBA" id="ARBA00023242"/>
    </source>
</evidence>
<comment type="subcellular location">
    <subcellularLocation>
        <location evidence="1">Nucleus</location>
    </subcellularLocation>
</comment>
<keyword evidence="3" id="KW-0863">Zinc-finger</keyword>
<keyword evidence="5" id="KW-0539">Nucleus</keyword>
<dbReference type="InterPro" id="IPR052035">
    <property type="entry name" value="ZnF_BED_domain_contain"/>
</dbReference>
<evidence type="ECO:0000313" key="6">
    <source>
        <dbReference type="EMBL" id="KAG8237436.1"/>
    </source>
</evidence>
<dbReference type="AlphaFoldDB" id="A0A8K0KLC3"/>
<evidence type="ECO:0000256" key="4">
    <source>
        <dbReference type="ARBA" id="ARBA00022833"/>
    </source>
</evidence>
<evidence type="ECO:0008006" key="8">
    <source>
        <dbReference type="Google" id="ProtNLM"/>
    </source>
</evidence>
<reference evidence="6" key="2">
    <citation type="submission" date="2017-10" db="EMBL/GenBank/DDBJ databases">
        <title>Ladona fulva Genome sequencing and assembly.</title>
        <authorList>
            <person name="Murali S."/>
            <person name="Richards S."/>
            <person name="Bandaranaike D."/>
            <person name="Bellair M."/>
            <person name="Blankenburg K."/>
            <person name="Chao H."/>
            <person name="Dinh H."/>
            <person name="Doddapaneni H."/>
            <person name="Dugan-Rocha S."/>
            <person name="Elkadiri S."/>
            <person name="Gnanaolivu R."/>
            <person name="Hernandez B."/>
            <person name="Skinner E."/>
            <person name="Javaid M."/>
            <person name="Lee S."/>
            <person name="Li M."/>
            <person name="Ming W."/>
            <person name="Munidasa M."/>
            <person name="Muniz J."/>
            <person name="Nguyen L."/>
            <person name="Hughes D."/>
            <person name="Osuji N."/>
            <person name="Pu L.-L."/>
            <person name="Puazo M."/>
            <person name="Qu C."/>
            <person name="Quiroz J."/>
            <person name="Raj R."/>
            <person name="Weissenberger G."/>
            <person name="Xin Y."/>
            <person name="Zou X."/>
            <person name="Han Y."/>
            <person name="Worley K."/>
            <person name="Muzny D."/>
            <person name="Gibbs R."/>
        </authorList>
    </citation>
    <scope>NUCLEOTIDE SEQUENCE</scope>
    <source>
        <strain evidence="6">Sampled in the wild</strain>
    </source>
</reference>
<dbReference type="PANTHER" id="PTHR46481">
    <property type="entry name" value="ZINC FINGER BED DOMAIN-CONTAINING PROTEIN 4"/>
    <property type="match status" value="1"/>
</dbReference>
<accession>A0A8K0KLC3</accession>
<sequence>RLVKNYLPFQLVENAAFRKFLEKLNNSYNTPSRKKISNELLPQLYNMTKETVIDQLKTGNYFCNTTDSLTSEANHNYISVTAHFIDASFDLRSNLLRQTAENLVEEQNWVAREWNLEEKIVAAVSDNATNIVAAIKLVEWK</sequence>
<evidence type="ECO:0000256" key="2">
    <source>
        <dbReference type="ARBA" id="ARBA00022723"/>
    </source>
</evidence>
<keyword evidence="7" id="KW-1185">Reference proteome</keyword>
<keyword evidence="2" id="KW-0479">Metal-binding</keyword>
<dbReference type="Proteomes" id="UP000792457">
    <property type="component" value="Unassembled WGS sequence"/>
</dbReference>
<reference evidence="6" key="1">
    <citation type="submission" date="2013-04" db="EMBL/GenBank/DDBJ databases">
        <authorList>
            <person name="Qu J."/>
            <person name="Murali S.C."/>
            <person name="Bandaranaike D."/>
            <person name="Bellair M."/>
            <person name="Blankenburg K."/>
            <person name="Chao H."/>
            <person name="Dinh H."/>
            <person name="Doddapaneni H."/>
            <person name="Downs B."/>
            <person name="Dugan-Rocha S."/>
            <person name="Elkadiri S."/>
            <person name="Gnanaolivu R.D."/>
            <person name="Hernandez B."/>
            <person name="Javaid M."/>
            <person name="Jayaseelan J.C."/>
            <person name="Lee S."/>
            <person name="Li M."/>
            <person name="Ming W."/>
            <person name="Munidasa M."/>
            <person name="Muniz J."/>
            <person name="Nguyen L."/>
            <person name="Ongeri F."/>
            <person name="Osuji N."/>
            <person name="Pu L.-L."/>
            <person name="Puazo M."/>
            <person name="Qu C."/>
            <person name="Quiroz J."/>
            <person name="Raj R."/>
            <person name="Weissenberger G."/>
            <person name="Xin Y."/>
            <person name="Zou X."/>
            <person name="Han Y."/>
            <person name="Richards S."/>
            <person name="Worley K."/>
            <person name="Muzny D."/>
            <person name="Gibbs R."/>
        </authorList>
    </citation>
    <scope>NUCLEOTIDE SEQUENCE</scope>
    <source>
        <strain evidence="6">Sampled in the wild</strain>
    </source>
</reference>
<dbReference type="OrthoDB" id="6610699at2759"/>
<dbReference type="PANTHER" id="PTHR46481:SF10">
    <property type="entry name" value="ZINC FINGER BED DOMAIN-CONTAINING PROTEIN 39"/>
    <property type="match status" value="1"/>
</dbReference>
<dbReference type="SUPFAM" id="SSF140996">
    <property type="entry name" value="Hermes dimerisation domain"/>
    <property type="match status" value="1"/>
</dbReference>
<feature type="non-terminal residue" evidence="6">
    <location>
        <position position="141"/>
    </location>
</feature>
<dbReference type="SUPFAM" id="SSF53098">
    <property type="entry name" value="Ribonuclease H-like"/>
    <property type="match status" value="1"/>
</dbReference>
<protein>
    <recommendedName>
        <fullName evidence="8">DUF659 domain-containing protein</fullName>
    </recommendedName>
</protein>
<evidence type="ECO:0000256" key="3">
    <source>
        <dbReference type="ARBA" id="ARBA00022771"/>
    </source>
</evidence>
<organism evidence="6 7">
    <name type="scientific">Ladona fulva</name>
    <name type="common">Scarce chaser dragonfly</name>
    <name type="synonym">Libellula fulva</name>
    <dbReference type="NCBI Taxonomy" id="123851"/>
    <lineage>
        <taxon>Eukaryota</taxon>
        <taxon>Metazoa</taxon>
        <taxon>Ecdysozoa</taxon>
        <taxon>Arthropoda</taxon>
        <taxon>Hexapoda</taxon>
        <taxon>Insecta</taxon>
        <taxon>Pterygota</taxon>
        <taxon>Palaeoptera</taxon>
        <taxon>Odonata</taxon>
        <taxon>Epiprocta</taxon>
        <taxon>Anisoptera</taxon>
        <taxon>Libelluloidea</taxon>
        <taxon>Libellulidae</taxon>
        <taxon>Ladona</taxon>
    </lineage>
</organism>
<dbReference type="EMBL" id="KZ309170">
    <property type="protein sequence ID" value="KAG8237436.1"/>
    <property type="molecule type" value="Genomic_DNA"/>
</dbReference>